<dbReference type="Proteomes" id="UP001470230">
    <property type="component" value="Unassembled WGS sequence"/>
</dbReference>
<proteinExistence type="predicted"/>
<evidence type="ECO:0000256" key="1">
    <source>
        <dbReference type="SAM" id="MobiDB-lite"/>
    </source>
</evidence>
<keyword evidence="3" id="KW-1185">Reference proteome</keyword>
<feature type="region of interest" description="Disordered" evidence="1">
    <location>
        <begin position="1"/>
        <end position="32"/>
    </location>
</feature>
<gene>
    <name evidence="2" type="ORF">M9Y10_011372</name>
</gene>
<dbReference type="EMBL" id="JAPFFF010000017">
    <property type="protein sequence ID" value="KAK8863683.1"/>
    <property type="molecule type" value="Genomic_DNA"/>
</dbReference>
<feature type="region of interest" description="Disordered" evidence="1">
    <location>
        <begin position="100"/>
        <end position="119"/>
    </location>
</feature>
<feature type="compositionally biased region" description="Polar residues" evidence="1">
    <location>
        <begin position="21"/>
        <end position="32"/>
    </location>
</feature>
<accession>A0ABR2IKL6</accession>
<reference evidence="2 3" key="1">
    <citation type="submission" date="2024-04" db="EMBL/GenBank/DDBJ databases">
        <title>Tritrichomonas musculus Genome.</title>
        <authorList>
            <person name="Alves-Ferreira E."/>
            <person name="Grigg M."/>
            <person name="Lorenzi H."/>
            <person name="Galac M."/>
        </authorList>
    </citation>
    <scope>NUCLEOTIDE SEQUENCE [LARGE SCALE GENOMIC DNA]</scope>
    <source>
        <strain evidence="2 3">EAF2021</strain>
    </source>
</reference>
<feature type="compositionally biased region" description="Polar residues" evidence="1">
    <location>
        <begin position="128"/>
        <end position="137"/>
    </location>
</feature>
<feature type="region of interest" description="Disordered" evidence="1">
    <location>
        <begin position="128"/>
        <end position="167"/>
    </location>
</feature>
<sequence length="268" mass="30892">MQSEPQFLSPSGSRDAEEPQKAQNESNPANNVFTLNEINQDSAIRLVSTSTDSQIDYRLLIPPKFDNVENECSDEIIEIQPSHFPKTKQRSEFHLLRDCKEGKNNYNGNNDGEDANDQDQKKQLLKNNLPRQQNSPKMQLERQRQLIPRARRLNNTEDSSKNNLSNMNKRAPSLFAKFIKSNEDYSVRSKRGLTSFEKMDGEEKKYLQKYISMFKSWDTAYKSAKSVWNEMKSNDTFDCDALLSQISAEFGDFLIGALRTFADIDGYF</sequence>
<name>A0ABR2IKL6_9EUKA</name>
<evidence type="ECO:0000313" key="2">
    <source>
        <dbReference type="EMBL" id="KAK8863683.1"/>
    </source>
</evidence>
<comment type="caution">
    <text evidence="2">The sequence shown here is derived from an EMBL/GenBank/DDBJ whole genome shotgun (WGS) entry which is preliminary data.</text>
</comment>
<organism evidence="2 3">
    <name type="scientific">Tritrichomonas musculus</name>
    <dbReference type="NCBI Taxonomy" id="1915356"/>
    <lineage>
        <taxon>Eukaryota</taxon>
        <taxon>Metamonada</taxon>
        <taxon>Parabasalia</taxon>
        <taxon>Tritrichomonadida</taxon>
        <taxon>Tritrichomonadidae</taxon>
        <taxon>Tritrichomonas</taxon>
    </lineage>
</organism>
<protein>
    <submittedName>
        <fullName evidence="2">Uncharacterized protein</fullName>
    </submittedName>
</protein>
<evidence type="ECO:0000313" key="3">
    <source>
        <dbReference type="Proteomes" id="UP001470230"/>
    </source>
</evidence>
<feature type="compositionally biased region" description="Polar residues" evidence="1">
    <location>
        <begin position="1"/>
        <end position="12"/>
    </location>
</feature>